<reference evidence="2" key="2">
    <citation type="submission" date="2025-08" db="UniProtKB">
        <authorList>
            <consortium name="RefSeq"/>
        </authorList>
    </citation>
    <scope>IDENTIFICATION</scope>
    <source>
        <tissue evidence="2">Leaf</tissue>
    </source>
</reference>
<evidence type="ECO:0000313" key="1">
    <source>
        <dbReference type="Proteomes" id="UP000790787"/>
    </source>
</evidence>
<dbReference type="RefSeq" id="XP_075110166.1">
    <property type="nucleotide sequence ID" value="XM_075254065.1"/>
</dbReference>
<protein>
    <submittedName>
        <fullName evidence="2">Microtubule-associated protein 70-2-like</fullName>
    </submittedName>
</protein>
<proteinExistence type="predicted"/>
<reference evidence="1" key="1">
    <citation type="journal article" date="2014" name="Nat. Commun.">
        <title>The tobacco genome sequence and its comparison with those of tomato and potato.</title>
        <authorList>
            <person name="Sierro N."/>
            <person name="Battey J.N."/>
            <person name="Ouadi S."/>
            <person name="Bakaher N."/>
            <person name="Bovet L."/>
            <person name="Willig A."/>
            <person name="Goepfert S."/>
            <person name="Peitsch M.C."/>
            <person name="Ivanov N.V."/>
        </authorList>
    </citation>
    <scope>NUCLEOTIDE SEQUENCE [LARGE SCALE GENOMIC DNA]</scope>
</reference>
<keyword evidence="1" id="KW-1185">Reference proteome</keyword>
<evidence type="ECO:0000313" key="2">
    <source>
        <dbReference type="RefSeq" id="XP_075110166.1"/>
    </source>
</evidence>
<dbReference type="Proteomes" id="UP000790787">
    <property type="component" value="Chromosome 5"/>
</dbReference>
<name>A0AC58UKZ6_TOBAC</name>
<sequence length="85" mass="9481">MTYSLNLIKEAALLEAQGLLLVDDLQNKNQARGQYNAQTSSCKIEKLTKPVDEREKALLAGGAAPNAVQEYLRKFKNRIDVAYQV</sequence>
<organism evidence="1 2">
    <name type="scientific">Nicotiana tabacum</name>
    <name type="common">Common tobacco</name>
    <dbReference type="NCBI Taxonomy" id="4097"/>
    <lineage>
        <taxon>Eukaryota</taxon>
        <taxon>Viridiplantae</taxon>
        <taxon>Streptophyta</taxon>
        <taxon>Embryophyta</taxon>
        <taxon>Tracheophyta</taxon>
        <taxon>Spermatophyta</taxon>
        <taxon>Magnoliopsida</taxon>
        <taxon>eudicotyledons</taxon>
        <taxon>Gunneridae</taxon>
        <taxon>Pentapetalae</taxon>
        <taxon>asterids</taxon>
        <taxon>lamiids</taxon>
        <taxon>Solanales</taxon>
        <taxon>Solanaceae</taxon>
        <taxon>Nicotianoideae</taxon>
        <taxon>Nicotianeae</taxon>
        <taxon>Nicotiana</taxon>
    </lineage>
</organism>
<accession>A0AC58UKZ6</accession>
<gene>
    <name evidence="2" type="primary">LOC107777158</name>
</gene>